<organism evidence="1">
    <name type="scientific">Desulfobacca acetoxidans</name>
    <dbReference type="NCBI Taxonomy" id="60893"/>
    <lineage>
        <taxon>Bacteria</taxon>
        <taxon>Pseudomonadati</taxon>
        <taxon>Thermodesulfobacteriota</taxon>
        <taxon>Desulfobaccia</taxon>
        <taxon>Desulfobaccales</taxon>
        <taxon>Desulfobaccaceae</taxon>
        <taxon>Desulfobacca</taxon>
    </lineage>
</organism>
<comment type="caution">
    <text evidence="1">The sequence shown here is derived from an EMBL/GenBank/DDBJ whole genome shotgun (WGS) entry which is preliminary data.</text>
</comment>
<name>A0A7C5AKN3_9BACT</name>
<sequence>MRSKLVVGLILAVVAVMFIASGAMAQKLLCVSKQDLKGEETVDSCLAKGERFAIVDQYGIVRILTPEEVALTKAFNPKAFQMRAFGLKYQKDAPKLPAMPVPPEAQ</sequence>
<dbReference type="EMBL" id="DTKJ01000016">
    <property type="protein sequence ID" value="HGZ11011.1"/>
    <property type="molecule type" value="Genomic_DNA"/>
</dbReference>
<proteinExistence type="predicted"/>
<reference evidence="1" key="1">
    <citation type="journal article" date="2020" name="mSystems">
        <title>Genome- and Community-Level Interaction Insights into Carbon Utilization and Element Cycling Functions of Hydrothermarchaeota in Hydrothermal Sediment.</title>
        <authorList>
            <person name="Zhou Z."/>
            <person name="Liu Y."/>
            <person name="Xu W."/>
            <person name="Pan J."/>
            <person name="Luo Z.H."/>
            <person name="Li M."/>
        </authorList>
    </citation>
    <scope>NUCLEOTIDE SEQUENCE [LARGE SCALE GENOMIC DNA]</scope>
    <source>
        <strain evidence="1">SpSt-853</strain>
    </source>
</reference>
<dbReference type="AlphaFoldDB" id="A0A7C5AKN3"/>
<protein>
    <submittedName>
        <fullName evidence="1">Succinylglutamate desuccinylase</fullName>
    </submittedName>
</protein>
<evidence type="ECO:0000313" key="1">
    <source>
        <dbReference type="EMBL" id="HGZ11011.1"/>
    </source>
</evidence>
<accession>A0A7C5AKN3</accession>
<gene>
    <name evidence="1" type="ORF">ENW48_02180</name>
</gene>